<name>A0AAW7AS48_9STAP</name>
<proteinExistence type="predicted"/>
<keyword evidence="1" id="KW-0812">Transmembrane</keyword>
<keyword evidence="1" id="KW-0472">Membrane</keyword>
<evidence type="ECO:0000313" key="3">
    <source>
        <dbReference type="Proteomes" id="UP001174037"/>
    </source>
</evidence>
<dbReference type="EMBL" id="JARGCK010000019">
    <property type="protein sequence ID" value="MDK9867014.1"/>
    <property type="molecule type" value="Genomic_DNA"/>
</dbReference>
<organism evidence="2 3">
    <name type="scientific">Staphylococcus equorum</name>
    <dbReference type="NCBI Taxonomy" id="246432"/>
    <lineage>
        <taxon>Bacteria</taxon>
        <taxon>Bacillati</taxon>
        <taxon>Bacillota</taxon>
        <taxon>Bacilli</taxon>
        <taxon>Bacillales</taxon>
        <taxon>Staphylococcaceae</taxon>
        <taxon>Staphylococcus</taxon>
    </lineage>
</organism>
<dbReference type="RefSeq" id="WP_285324452.1">
    <property type="nucleotide sequence ID" value="NZ_JARGCK010000019.1"/>
</dbReference>
<dbReference type="Proteomes" id="UP001174037">
    <property type="component" value="Unassembled WGS sequence"/>
</dbReference>
<reference evidence="2" key="2">
    <citation type="submission" date="2023-03" db="EMBL/GenBank/DDBJ databases">
        <authorList>
            <person name="Vazquez L."/>
            <person name="Rodriguez J."/>
            <person name="Mayo B."/>
            <person name="Florez A.B."/>
        </authorList>
    </citation>
    <scope>NUCLEOTIDE SEQUENCE</scope>
    <source>
        <strain evidence="2">5A3I</strain>
    </source>
</reference>
<comment type="caution">
    <text evidence="2">The sequence shown here is derived from an EMBL/GenBank/DDBJ whole genome shotgun (WGS) entry which is preliminary data.</text>
</comment>
<gene>
    <name evidence="2" type="ORF">P1A27_13870</name>
</gene>
<evidence type="ECO:0008006" key="4">
    <source>
        <dbReference type="Google" id="ProtNLM"/>
    </source>
</evidence>
<evidence type="ECO:0000256" key="1">
    <source>
        <dbReference type="SAM" id="Phobius"/>
    </source>
</evidence>
<accession>A0AAW7AS48</accession>
<evidence type="ECO:0000313" key="2">
    <source>
        <dbReference type="EMBL" id="MDK9867014.1"/>
    </source>
</evidence>
<feature type="transmembrane region" description="Helical" evidence="1">
    <location>
        <begin position="6"/>
        <end position="26"/>
    </location>
</feature>
<protein>
    <recommendedName>
        <fullName evidence="4">DUF4178 domain-containing protein</fullName>
    </recommendedName>
</protein>
<reference evidence="2" key="1">
    <citation type="journal article" date="2023" name="Int. J. Mol. Sci.">
        <title>Antibiotic Resistance/Susceptibility Profiles of Staphylococcus equorum Strains from Cheese, and Genome Analysis for Antibiotic Resistance Genes.</title>
        <authorList>
            <person name="Vazquez L."/>
            <person name="Srednik M.E."/>
            <person name="Rodriguez J."/>
            <person name="Florez A.B."/>
            <person name="Mayo B."/>
        </authorList>
    </citation>
    <scope>NUCLEOTIDE SEQUENCE</scope>
    <source>
        <strain evidence="2">5A3I</strain>
    </source>
</reference>
<sequence>MEVLIKPLIIALIILIVGGVVIAMTIKKASRQKREWLQSKIDNDEFVEGVITKRDVMTEIDGNFFDTSTSYNYYIELDNHRRLQVKSLKEYNALPLNQYCKVLVDNDEVIIYIEGYTNLDKAIFQFNSSKVS</sequence>
<dbReference type="AlphaFoldDB" id="A0AAW7AS48"/>
<keyword evidence="1" id="KW-1133">Transmembrane helix</keyword>